<dbReference type="InterPro" id="IPR042177">
    <property type="entry name" value="Cell/Rod_1"/>
</dbReference>
<feature type="transmembrane region" description="Helical" evidence="7">
    <location>
        <begin position="18"/>
        <end position="35"/>
    </location>
</feature>
<evidence type="ECO:0000256" key="4">
    <source>
        <dbReference type="ARBA" id="ARBA00032089"/>
    </source>
</evidence>
<organism evidence="9 10">
    <name type="scientific">Butyrivibrio hungatei</name>
    <dbReference type="NCBI Taxonomy" id="185008"/>
    <lineage>
        <taxon>Bacteria</taxon>
        <taxon>Bacillati</taxon>
        <taxon>Bacillota</taxon>
        <taxon>Clostridia</taxon>
        <taxon>Lachnospirales</taxon>
        <taxon>Lachnospiraceae</taxon>
        <taxon>Butyrivibrio</taxon>
    </lineage>
</organism>
<keyword evidence="7" id="KW-0472">Membrane</keyword>
<evidence type="ECO:0000256" key="2">
    <source>
        <dbReference type="ARBA" id="ARBA00013855"/>
    </source>
</evidence>
<reference evidence="10" key="1">
    <citation type="submission" date="2016-10" db="EMBL/GenBank/DDBJ databases">
        <authorList>
            <person name="Varghese N."/>
            <person name="Submissions S."/>
        </authorList>
    </citation>
    <scope>NUCLEOTIDE SEQUENCE [LARGE SCALE GENOMIC DNA]</scope>
    <source>
        <strain evidence="10">XBD2006</strain>
    </source>
</reference>
<evidence type="ECO:0000259" key="8">
    <source>
        <dbReference type="Pfam" id="PF04085"/>
    </source>
</evidence>
<evidence type="ECO:0000313" key="10">
    <source>
        <dbReference type="Proteomes" id="UP000183047"/>
    </source>
</evidence>
<proteinExistence type="inferred from homology"/>
<dbReference type="InterPro" id="IPR007221">
    <property type="entry name" value="MreC"/>
</dbReference>
<dbReference type="Pfam" id="PF04085">
    <property type="entry name" value="MreC"/>
    <property type="match status" value="1"/>
</dbReference>
<dbReference type="InterPro" id="IPR055342">
    <property type="entry name" value="MreC_beta-barrel_core"/>
</dbReference>
<dbReference type="PANTHER" id="PTHR34138">
    <property type="entry name" value="CELL SHAPE-DETERMINING PROTEIN MREC"/>
    <property type="match status" value="1"/>
</dbReference>
<name>A0A1G5AVC5_9FIRM</name>
<keyword evidence="10" id="KW-1185">Reference proteome</keyword>
<dbReference type="Gene3D" id="2.40.10.340">
    <property type="entry name" value="Rod shape-determining protein MreC, domain 1"/>
    <property type="match status" value="1"/>
</dbReference>
<dbReference type="GO" id="GO:0008360">
    <property type="term" value="P:regulation of cell shape"/>
    <property type="evidence" value="ECO:0007669"/>
    <property type="project" value="UniProtKB-KW"/>
</dbReference>
<evidence type="ECO:0000256" key="3">
    <source>
        <dbReference type="ARBA" id="ARBA00022960"/>
    </source>
</evidence>
<comment type="similarity">
    <text evidence="1 5">Belongs to the MreC family.</text>
</comment>
<feature type="domain" description="Rod shape-determining protein MreC beta-barrel core" evidence="8">
    <location>
        <begin position="143"/>
        <end position="285"/>
    </location>
</feature>
<feature type="coiled-coil region" evidence="6">
    <location>
        <begin position="81"/>
        <end position="108"/>
    </location>
</feature>
<dbReference type="AlphaFoldDB" id="A0A1G5AVC5"/>
<dbReference type="Gene3D" id="2.40.10.350">
    <property type="entry name" value="Rod shape-determining protein MreC, domain 2"/>
    <property type="match status" value="1"/>
</dbReference>
<evidence type="ECO:0000256" key="5">
    <source>
        <dbReference type="PIRNR" id="PIRNR038471"/>
    </source>
</evidence>
<keyword evidence="7" id="KW-1133">Transmembrane helix</keyword>
<keyword evidence="7" id="KW-0812">Transmembrane</keyword>
<sequence>MSPVIRRNGEEFTVPSKYLLSILTALCIVLMLITFNADKINAGPLEGPINAFASVFMMPLQRGITTVGTKIKNTADRLSEISRLLDENERLKAKVDELTIENSKLQQDKYELIELRELKELDDQYNFDTVAAKVVAKEPGKCKWYDSFIINKGEDDGLEVDMNILADGGLVGRIIKLGPDWAQVRTIIQDDNNVTGTVLSLKKNLNVSGNLKEYDYSGNITFSRFKDDKIALGDSVVTSSISEKYIPGVLIGNISGIENEPDNTKKGTITPAVDFEHLDIVLVVKNPKPFKQK</sequence>
<keyword evidence="6" id="KW-0175">Coiled coil</keyword>
<evidence type="ECO:0000256" key="7">
    <source>
        <dbReference type="SAM" id="Phobius"/>
    </source>
</evidence>
<evidence type="ECO:0000256" key="1">
    <source>
        <dbReference type="ARBA" id="ARBA00009369"/>
    </source>
</evidence>
<evidence type="ECO:0000313" key="9">
    <source>
        <dbReference type="EMBL" id="SCX81793.1"/>
    </source>
</evidence>
<protein>
    <recommendedName>
        <fullName evidence="2 5">Cell shape-determining protein MreC</fullName>
    </recommendedName>
    <alternativeName>
        <fullName evidence="4 5">Cell shape protein MreC</fullName>
    </alternativeName>
</protein>
<dbReference type="RefSeq" id="WP_074461194.1">
    <property type="nucleotide sequence ID" value="NZ_FMUR01000004.1"/>
</dbReference>
<keyword evidence="3 5" id="KW-0133">Cell shape</keyword>
<gene>
    <name evidence="9" type="ORF">SAMN02910451_00382</name>
</gene>
<dbReference type="PANTHER" id="PTHR34138:SF1">
    <property type="entry name" value="CELL SHAPE-DETERMINING PROTEIN MREC"/>
    <property type="match status" value="1"/>
</dbReference>
<dbReference type="Proteomes" id="UP000183047">
    <property type="component" value="Unassembled WGS sequence"/>
</dbReference>
<dbReference type="InterPro" id="IPR042175">
    <property type="entry name" value="Cell/Rod_MreC_2"/>
</dbReference>
<dbReference type="PIRSF" id="PIRSF038471">
    <property type="entry name" value="MreC"/>
    <property type="match status" value="1"/>
</dbReference>
<dbReference type="GO" id="GO:0005886">
    <property type="term" value="C:plasma membrane"/>
    <property type="evidence" value="ECO:0007669"/>
    <property type="project" value="TreeGrafter"/>
</dbReference>
<dbReference type="EMBL" id="FMUR01000004">
    <property type="protein sequence ID" value="SCX81793.1"/>
    <property type="molecule type" value="Genomic_DNA"/>
</dbReference>
<comment type="function">
    <text evidence="5">Involved in formation and maintenance of cell shape.</text>
</comment>
<dbReference type="OrthoDB" id="9792313at2"/>
<accession>A0A1G5AVC5</accession>
<evidence type="ECO:0000256" key="6">
    <source>
        <dbReference type="SAM" id="Coils"/>
    </source>
</evidence>